<dbReference type="GO" id="GO:0000166">
    <property type="term" value="F:nucleotide binding"/>
    <property type="evidence" value="ECO:0007669"/>
    <property type="project" value="UniProtKB-KW"/>
</dbReference>
<evidence type="ECO:0000313" key="8">
    <source>
        <dbReference type="EMBL" id="CAG77602.1"/>
    </source>
</evidence>
<dbReference type="Proteomes" id="UP000243108">
    <property type="component" value="Genome"/>
</dbReference>
<evidence type="ECO:0000256" key="7">
    <source>
        <dbReference type="RuleBase" id="RU364050"/>
    </source>
</evidence>
<reference evidence="8 9" key="1">
    <citation type="journal article" date="2004" name="J. Gen. Virol.">
        <title>Cherry chlorotic rusty spot and Amasya cherry diseases are associated with a complex pattern of mycoviral-like double-stranded RNAs. I. Characterization of a new species in the genus Chrysovirus.</title>
        <authorList>
            <person name="Covelli L."/>
            <person name="Coutts R.H."/>
            <person name="Di Serio F."/>
            <person name="Citir A."/>
            <person name="Acikgoz S."/>
            <person name="Hernandez C."/>
            <person name="Ragozzino A."/>
            <person name="Flores R."/>
        </authorList>
    </citation>
    <scope>NUCLEOTIDE SEQUENCE [LARGE SCALE GENOMIC DNA]</scope>
</reference>
<keyword evidence="2 7" id="KW-0696">RNA-directed RNA polymerase</keyword>
<dbReference type="SUPFAM" id="SSF56672">
    <property type="entry name" value="DNA/RNA polymerases"/>
    <property type="match status" value="1"/>
</dbReference>
<dbReference type="InterPro" id="IPR043502">
    <property type="entry name" value="DNA/RNA_pol_sf"/>
</dbReference>
<dbReference type="EMBL" id="AJ781166">
    <property type="protein sequence ID" value="CAG77602.1"/>
    <property type="molecule type" value="Genomic_RNA"/>
</dbReference>
<dbReference type="GO" id="GO:0003968">
    <property type="term" value="F:RNA-directed RNA polymerase activity"/>
    <property type="evidence" value="ECO:0007669"/>
    <property type="project" value="UniProtKB-KW"/>
</dbReference>
<keyword evidence="7" id="KW-0693">Viral RNA replication</keyword>
<name>Q65A77_9VIRU</name>
<evidence type="ECO:0000256" key="4">
    <source>
        <dbReference type="ARBA" id="ARBA00022695"/>
    </source>
</evidence>
<accession>Q65A77</accession>
<protein>
    <recommendedName>
        <fullName evidence="1 7">RNA-directed RNA polymerase</fullName>
        <ecNumber evidence="1 7">2.7.7.48</ecNumber>
    </recommendedName>
</protein>
<comment type="catalytic activity">
    <reaction evidence="6 7">
        <text>RNA(n) + a ribonucleoside 5'-triphosphate = RNA(n+1) + diphosphate</text>
        <dbReference type="Rhea" id="RHEA:21248"/>
        <dbReference type="Rhea" id="RHEA-COMP:14527"/>
        <dbReference type="Rhea" id="RHEA-COMP:17342"/>
        <dbReference type="ChEBI" id="CHEBI:33019"/>
        <dbReference type="ChEBI" id="CHEBI:61557"/>
        <dbReference type="ChEBI" id="CHEBI:140395"/>
        <dbReference type="EC" id="2.7.7.48"/>
    </reaction>
</comment>
<proteinExistence type="predicted"/>
<evidence type="ECO:0000256" key="5">
    <source>
        <dbReference type="ARBA" id="ARBA00022741"/>
    </source>
</evidence>
<evidence type="ECO:0000256" key="1">
    <source>
        <dbReference type="ARBA" id="ARBA00012494"/>
    </source>
</evidence>
<keyword evidence="4 7" id="KW-0548">Nucleotidyltransferase</keyword>
<dbReference type="OrthoDB" id="582at10239"/>
<evidence type="ECO:0000313" key="9">
    <source>
        <dbReference type="Proteomes" id="UP000243108"/>
    </source>
</evidence>
<dbReference type="EC" id="2.7.7.48" evidence="1 7"/>
<gene>
    <name evidence="8" type="primary">RdRp</name>
</gene>
<dbReference type="GO" id="GO:0006351">
    <property type="term" value="P:DNA-templated transcription"/>
    <property type="evidence" value="ECO:0007669"/>
    <property type="project" value="InterPro"/>
</dbReference>
<dbReference type="GO" id="GO:0003723">
    <property type="term" value="F:RNA binding"/>
    <property type="evidence" value="ECO:0007669"/>
    <property type="project" value="InterPro"/>
</dbReference>
<keyword evidence="9" id="KW-1185">Reference proteome</keyword>
<evidence type="ECO:0000256" key="3">
    <source>
        <dbReference type="ARBA" id="ARBA00022679"/>
    </source>
</evidence>
<evidence type="ECO:0000256" key="2">
    <source>
        <dbReference type="ARBA" id="ARBA00022484"/>
    </source>
</evidence>
<dbReference type="KEGG" id="vg:5696217"/>
<dbReference type="RefSeq" id="YP_001531163.1">
    <property type="nucleotide sequence ID" value="NC_009947.1"/>
</dbReference>
<sequence length="1087" mass="124158">MTGGHKHKTPGTSQTDKKFAKKLAASMDNLKAGFATNKSVADYTMKLQSSMSRYEENRISNLFAIVMPGGTGKTRWAREYGLVDVDELVSPDEHENLYAVRKAVLMQKGDWVVHNSEWANRVRFTLMKLDYNRPVVLLCHTEEFAYEVGALPILAITMDEGVWRKNIENRGYLGKMFSELSYESVRTHTKVQMFKANSNEQVERAILRVMSLVGIPSAAPLKYDADNPTPGYSAGLPDWVMKGEKDKCHLELLMDMYDQDCVPKECMDYFCRNETIPASYGFGITMNDWARVFGTITYYMRDIKHEIPEGDPEDIWPYSSDREKTRLNVNMKRLLTSTNLMDIEGAKTLAATHVGATNGFVSTLVSFWTGIQELYKDEVDLMPLCLVGQANWVYCQKMVHDLMRQSRHYMNTEVEQQTKQSIMYMDQLVGRRLFKPDWQKEVDDRQGNHGFAQHMAYDPNTGTWEVEQYRKDFNHALNDAFARVKSAPRALNIKDYADFFSKRGEWLTKGSTVYNEIPKEHRQTVVSIVDETGDLIRSVDVRHNKKSLFEMSNVFHLLGDKFELRNITKAVPKLNECGYKDRTLLPGSLFHYLMFSYVLEFVEKQAQIGSVRVNAPSDNDIRYMDKKMTQGVYHMMFDWANFNAFHSAEEMSLVIEKLAYVVPAPPDYDMFVKGVAASMWDMILMDPDGEVHKIETGLYSGWRGTSFLNSVLNSCYTTCARMSYERIHKYDPFVYIDHGGDDIDGGIRNMGDGVKMPVVMEKMQFEAQKIKQMIGIDSEFFRITFTASGAYGSATRALARFVSGNWEGSGVIPLRERISGLMDQMAKICRRGFHQEVGHTLLSLAIAHWGRVKPDKDWLALPAVAIHGCEEQGGLGVPDKDGCVWWLDKEIRGKVSDRKVLPPGKLVAEETIRNLAAELNRLNIDAVHTGPVATKLAAMSFDERGEETFETLEKADAEVVKKVSVIVPKVDEHEFEKMMAYVETNRSVKKDLARLERYRMLEGHLQTNGVTITSEDLAKMLQINLPEGALLFNPSKYYRRLVGEEWAKVIEEYWLACMQYAGYDKDKAEDVFETLTYMVSVVFKHHV</sequence>
<keyword evidence="3 7" id="KW-0808">Transferase</keyword>
<organism evidence="8 9">
    <name type="scientific">Alphachrysovirus cerasi</name>
    <dbReference type="NCBI Taxonomy" id="284687"/>
    <lineage>
        <taxon>Viruses</taxon>
        <taxon>Riboviria</taxon>
        <taxon>Orthornavirae</taxon>
        <taxon>Duplornaviricota</taxon>
        <taxon>Chrymotiviricetes</taxon>
        <taxon>Ghabrivirales</taxon>
        <taxon>Alphatotivirineae</taxon>
        <taxon>Chrysoviridae</taxon>
        <taxon>Alphachrysovirus</taxon>
    </lineage>
</organism>
<dbReference type="GeneID" id="5696217"/>
<dbReference type="Pfam" id="PF02123">
    <property type="entry name" value="RdRP_4"/>
    <property type="match status" value="1"/>
</dbReference>
<dbReference type="InterPro" id="IPR001795">
    <property type="entry name" value="RNA-dir_pol_luteovirus"/>
</dbReference>
<keyword evidence="5 7" id="KW-0547">Nucleotide-binding</keyword>
<evidence type="ECO:0000256" key="6">
    <source>
        <dbReference type="ARBA" id="ARBA00048744"/>
    </source>
</evidence>